<keyword evidence="9" id="KW-1185">Reference proteome</keyword>
<dbReference type="GO" id="GO:0031012">
    <property type="term" value="C:extracellular matrix"/>
    <property type="evidence" value="ECO:0007669"/>
    <property type="project" value="TreeGrafter"/>
</dbReference>
<dbReference type="PANTHER" id="PTHR11844">
    <property type="entry name" value="METALLOPROTEASE INHIBITOR"/>
    <property type="match status" value="1"/>
</dbReference>
<sequence>MNIANVLLALSAGFFWYGEACRCGIVEERDRYCRAEWAMIGNVVSSTVVGNERIYTVIVRLSLKGNTGYAPVQVYTPTEGSVCGVTLDVNKNYLLAGSYLEKRLHLGLCSIAREMTRKEVYIYSPPYC</sequence>
<dbReference type="Gene3D" id="2.40.50.120">
    <property type="match status" value="1"/>
</dbReference>
<keyword evidence="3 5" id="KW-1015">Disulfide bond</keyword>
<evidence type="ECO:0000256" key="5">
    <source>
        <dbReference type="PIRSR" id="PIRSR601820-3"/>
    </source>
</evidence>
<dbReference type="GO" id="GO:0002020">
    <property type="term" value="F:protease binding"/>
    <property type="evidence" value="ECO:0007669"/>
    <property type="project" value="TreeGrafter"/>
</dbReference>
<feature type="signal peptide" evidence="6">
    <location>
        <begin position="1"/>
        <end position="20"/>
    </location>
</feature>
<keyword evidence="4" id="KW-0479">Metal-binding</keyword>
<dbReference type="AlphaFoldDB" id="A0A9D4G327"/>
<dbReference type="GO" id="GO:0005615">
    <property type="term" value="C:extracellular space"/>
    <property type="evidence" value="ECO:0007669"/>
    <property type="project" value="TreeGrafter"/>
</dbReference>
<dbReference type="InterPro" id="IPR008993">
    <property type="entry name" value="TIMP-like_OB-fold"/>
</dbReference>
<dbReference type="GO" id="GO:0008191">
    <property type="term" value="F:metalloendopeptidase inhibitor activity"/>
    <property type="evidence" value="ECO:0007669"/>
    <property type="project" value="InterPro"/>
</dbReference>
<keyword evidence="6" id="KW-0732">Signal</keyword>
<gene>
    <name evidence="8" type="ORF">DPMN_136274</name>
</gene>
<feature type="disulfide bond" evidence="5">
    <location>
        <begin position="23"/>
        <end position="109"/>
    </location>
</feature>
<accession>A0A9D4G327</accession>
<evidence type="ECO:0000259" key="7">
    <source>
        <dbReference type="PROSITE" id="PS50189"/>
    </source>
</evidence>
<dbReference type="SUPFAM" id="SSF50242">
    <property type="entry name" value="TIMP-like"/>
    <property type="match status" value="1"/>
</dbReference>
<dbReference type="InterPro" id="IPR001134">
    <property type="entry name" value="Netrin_domain"/>
</dbReference>
<protein>
    <recommendedName>
        <fullName evidence="7">NTR domain-containing protein</fullName>
    </recommendedName>
</protein>
<keyword evidence="2" id="KW-0964">Secreted</keyword>
<evidence type="ECO:0000256" key="3">
    <source>
        <dbReference type="ARBA" id="ARBA00023157"/>
    </source>
</evidence>
<comment type="caution">
    <text evidence="8">The sequence shown here is derived from an EMBL/GenBank/DDBJ whole genome shotgun (WGS) entry which is preliminary data.</text>
</comment>
<evidence type="ECO:0000256" key="1">
    <source>
        <dbReference type="ARBA" id="ARBA00004613"/>
    </source>
</evidence>
<dbReference type="PROSITE" id="PS50189">
    <property type="entry name" value="NTR"/>
    <property type="match status" value="1"/>
</dbReference>
<name>A0A9D4G327_DREPO</name>
<dbReference type="GO" id="GO:0046872">
    <property type="term" value="F:metal ion binding"/>
    <property type="evidence" value="ECO:0007669"/>
    <property type="project" value="UniProtKB-KW"/>
</dbReference>
<reference evidence="8" key="2">
    <citation type="submission" date="2020-11" db="EMBL/GenBank/DDBJ databases">
        <authorList>
            <person name="McCartney M.A."/>
            <person name="Auch B."/>
            <person name="Kono T."/>
            <person name="Mallez S."/>
            <person name="Becker A."/>
            <person name="Gohl D.M."/>
            <person name="Silverstein K.A.T."/>
            <person name="Koren S."/>
            <person name="Bechman K.B."/>
            <person name="Herman A."/>
            <person name="Abrahante J.E."/>
            <person name="Garbe J."/>
        </authorList>
    </citation>
    <scope>NUCLEOTIDE SEQUENCE</scope>
    <source>
        <strain evidence="8">Duluth1</strain>
        <tissue evidence="8">Whole animal</tissue>
    </source>
</reference>
<evidence type="ECO:0000256" key="2">
    <source>
        <dbReference type="ARBA" id="ARBA00022525"/>
    </source>
</evidence>
<evidence type="ECO:0000256" key="6">
    <source>
        <dbReference type="SAM" id="SignalP"/>
    </source>
</evidence>
<dbReference type="OrthoDB" id="6049783at2759"/>
<organism evidence="8 9">
    <name type="scientific">Dreissena polymorpha</name>
    <name type="common">Zebra mussel</name>
    <name type="synonym">Mytilus polymorpha</name>
    <dbReference type="NCBI Taxonomy" id="45954"/>
    <lineage>
        <taxon>Eukaryota</taxon>
        <taxon>Metazoa</taxon>
        <taxon>Spiralia</taxon>
        <taxon>Lophotrochozoa</taxon>
        <taxon>Mollusca</taxon>
        <taxon>Bivalvia</taxon>
        <taxon>Autobranchia</taxon>
        <taxon>Heteroconchia</taxon>
        <taxon>Euheterodonta</taxon>
        <taxon>Imparidentia</taxon>
        <taxon>Neoheterodontei</taxon>
        <taxon>Myida</taxon>
        <taxon>Dreissenoidea</taxon>
        <taxon>Dreissenidae</taxon>
        <taxon>Dreissena</taxon>
    </lineage>
</organism>
<feature type="binding site" evidence="4">
    <location>
        <position position="21"/>
    </location>
    <ligand>
        <name>Zn(2+)</name>
        <dbReference type="ChEBI" id="CHEBI:29105"/>
        <note>ligand shared with metalloproteinase partner</note>
    </ligand>
</feature>
<dbReference type="PANTHER" id="PTHR11844:SF33">
    <property type="entry name" value="TISSUE INHIBITOR OF METALLOPROTEINASE"/>
    <property type="match status" value="1"/>
</dbReference>
<dbReference type="EMBL" id="JAIWYP010000006">
    <property type="protein sequence ID" value="KAH3807926.1"/>
    <property type="molecule type" value="Genomic_DNA"/>
</dbReference>
<dbReference type="Pfam" id="PF00965">
    <property type="entry name" value="TIMP"/>
    <property type="match status" value="1"/>
</dbReference>
<dbReference type="GO" id="GO:0051045">
    <property type="term" value="P:negative regulation of membrane protein ectodomain proteolysis"/>
    <property type="evidence" value="ECO:0007669"/>
    <property type="project" value="TreeGrafter"/>
</dbReference>
<evidence type="ECO:0000313" key="8">
    <source>
        <dbReference type="EMBL" id="KAH3807926.1"/>
    </source>
</evidence>
<dbReference type="Proteomes" id="UP000828390">
    <property type="component" value="Unassembled WGS sequence"/>
</dbReference>
<feature type="chain" id="PRO_5038626846" description="NTR domain-containing protein" evidence="6">
    <location>
        <begin position="21"/>
        <end position="128"/>
    </location>
</feature>
<proteinExistence type="predicted"/>
<feature type="disulfide bond" evidence="5">
    <location>
        <begin position="21"/>
        <end position="83"/>
    </location>
</feature>
<reference evidence="8" key="1">
    <citation type="journal article" date="2019" name="bioRxiv">
        <title>The Genome of the Zebra Mussel, Dreissena polymorpha: A Resource for Invasive Species Research.</title>
        <authorList>
            <person name="McCartney M.A."/>
            <person name="Auch B."/>
            <person name="Kono T."/>
            <person name="Mallez S."/>
            <person name="Zhang Y."/>
            <person name="Obille A."/>
            <person name="Becker A."/>
            <person name="Abrahante J.E."/>
            <person name="Garbe J."/>
            <person name="Badalamenti J.P."/>
            <person name="Herman A."/>
            <person name="Mangelson H."/>
            <person name="Liachko I."/>
            <person name="Sullivan S."/>
            <person name="Sone E.D."/>
            <person name="Koren S."/>
            <person name="Silverstein K.A.T."/>
            <person name="Beckman K.B."/>
            <person name="Gohl D.M."/>
        </authorList>
    </citation>
    <scope>NUCLEOTIDE SEQUENCE</scope>
    <source>
        <strain evidence="8">Duluth1</strain>
        <tissue evidence="8">Whole animal</tissue>
    </source>
</reference>
<evidence type="ECO:0000313" key="9">
    <source>
        <dbReference type="Proteomes" id="UP000828390"/>
    </source>
</evidence>
<comment type="subcellular location">
    <subcellularLocation>
        <location evidence="1">Secreted</location>
    </subcellularLocation>
</comment>
<dbReference type="InterPro" id="IPR001820">
    <property type="entry name" value="TIMP"/>
</dbReference>
<feature type="domain" description="NTR" evidence="7">
    <location>
        <begin position="21"/>
        <end position="128"/>
    </location>
</feature>
<keyword evidence="4" id="KW-0862">Zinc</keyword>
<evidence type="ECO:0000256" key="4">
    <source>
        <dbReference type="PIRSR" id="PIRSR601820-1"/>
    </source>
</evidence>